<evidence type="ECO:0000313" key="2">
    <source>
        <dbReference type="EMBL" id="TNN49048.1"/>
    </source>
</evidence>
<sequence length="123" mass="14285">MLMKKLGAANGRDVLHMQALGEAAKQKPHGFMYILAGNQALRPVLLLLQHYQVMLCTRLRQECPRSQHCQVLNHLCREEGNRREQAQPQWRLLGRWKTREVGGEEEEEEEEEEEGEKDPVLLT</sequence>
<dbReference type="Proteomes" id="UP000314294">
    <property type="component" value="Unassembled WGS sequence"/>
</dbReference>
<evidence type="ECO:0000256" key="1">
    <source>
        <dbReference type="SAM" id="MobiDB-lite"/>
    </source>
</evidence>
<dbReference type="AlphaFoldDB" id="A0A4Z2G653"/>
<feature type="region of interest" description="Disordered" evidence="1">
    <location>
        <begin position="99"/>
        <end position="123"/>
    </location>
</feature>
<evidence type="ECO:0000313" key="3">
    <source>
        <dbReference type="Proteomes" id="UP000314294"/>
    </source>
</evidence>
<organism evidence="2 3">
    <name type="scientific">Liparis tanakae</name>
    <name type="common">Tanaka's snailfish</name>
    <dbReference type="NCBI Taxonomy" id="230148"/>
    <lineage>
        <taxon>Eukaryota</taxon>
        <taxon>Metazoa</taxon>
        <taxon>Chordata</taxon>
        <taxon>Craniata</taxon>
        <taxon>Vertebrata</taxon>
        <taxon>Euteleostomi</taxon>
        <taxon>Actinopterygii</taxon>
        <taxon>Neopterygii</taxon>
        <taxon>Teleostei</taxon>
        <taxon>Neoteleostei</taxon>
        <taxon>Acanthomorphata</taxon>
        <taxon>Eupercaria</taxon>
        <taxon>Perciformes</taxon>
        <taxon>Cottioidei</taxon>
        <taxon>Cottales</taxon>
        <taxon>Liparidae</taxon>
        <taxon>Liparis</taxon>
    </lineage>
</organism>
<name>A0A4Z2G653_9TELE</name>
<accession>A0A4Z2G653</accession>
<feature type="compositionally biased region" description="Acidic residues" evidence="1">
    <location>
        <begin position="103"/>
        <end position="116"/>
    </location>
</feature>
<proteinExistence type="predicted"/>
<gene>
    <name evidence="2" type="ORF">EYF80_040756</name>
</gene>
<protein>
    <submittedName>
        <fullName evidence="2">Uncharacterized protein</fullName>
    </submittedName>
</protein>
<keyword evidence="3" id="KW-1185">Reference proteome</keyword>
<comment type="caution">
    <text evidence="2">The sequence shown here is derived from an EMBL/GenBank/DDBJ whole genome shotgun (WGS) entry which is preliminary data.</text>
</comment>
<reference evidence="2 3" key="1">
    <citation type="submission" date="2019-03" db="EMBL/GenBank/DDBJ databases">
        <title>First draft genome of Liparis tanakae, snailfish: a comprehensive survey of snailfish specific genes.</title>
        <authorList>
            <person name="Kim W."/>
            <person name="Song I."/>
            <person name="Jeong J.-H."/>
            <person name="Kim D."/>
            <person name="Kim S."/>
            <person name="Ryu S."/>
            <person name="Song J.Y."/>
            <person name="Lee S.K."/>
        </authorList>
    </citation>
    <scope>NUCLEOTIDE SEQUENCE [LARGE SCALE GENOMIC DNA]</scope>
    <source>
        <tissue evidence="2">Muscle</tissue>
    </source>
</reference>
<dbReference type="EMBL" id="SRLO01000672">
    <property type="protein sequence ID" value="TNN49048.1"/>
    <property type="molecule type" value="Genomic_DNA"/>
</dbReference>